<evidence type="ECO:0008006" key="2">
    <source>
        <dbReference type="Google" id="ProtNLM"/>
    </source>
</evidence>
<dbReference type="GO" id="GO:1901135">
    <property type="term" value="P:carbohydrate derivative metabolic process"/>
    <property type="evidence" value="ECO:0007669"/>
    <property type="project" value="InterPro"/>
</dbReference>
<name>X0UNT8_9ZZZZ</name>
<dbReference type="SUPFAM" id="SSF53697">
    <property type="entry name" value="SIS domain"/>
    <property type="match status" value="1"/>
</dbReference>
<gene>
    <name evidence="1" type="ORF">S01H1_38726</name>
</gene>
<dbReference type="InterPro" id="IPR046348">
    <property type="entry name" value="SIS_dom_sf"/>
</dbReference>
<organism evidence="1">
    <name type="scientific">marine sediment metagenome</name>
    <dbReference type="NCBI Taxonomy" id="412755"/>
    <lineage>
        <taxon>unclassified sequences</taxon>
        <taxon>metagenomes</taxon>
        <taxon>ecological metagenomes</taxon>
    </lineage>
</organism>
<comment type="caution">
    <text evidence="1">The sequence shown here is derived from an EMBL/GenBank/DDBJ whole genome shotgun (WGS) entry which is preliminary data.</text>
</comment>
<dbReference type="EMBL" id="BARS01024394">
    <property type="protein sequence ID" value="GAG07350.1"/>
    <property type="molecule type" value="Genomic_DNA"/>
</dbReference>
<accession>X0UNT8</accession>
<evidence type="ECO:0000313" key="1">
    <source>
        <dbReference type="EMBL" id="GAG07350.1"/>
    </source>
</evidence>
<reference evidence="1" key="1">
    <citation type="journal article" date="2014" name="Front. Microbiol.">
        <title>High frequency of phylogenetically diverse reductive dehalogenase-homologous genes in deep subseafloor sedimentary metagenomes.</title>
        <authorList>
            <person name="Kawai M."/>
            <person name="Futagami T."/>
            <person name="Toyoda A."/>
            <person name="Takaki Y."/>
            <person name="Nishi S."/>
            <person name="Hori S."/>
            <person name="Arai W."/>
            <person name="Tsubouchi T."/>
            <person name="Morono Y."/>
            <person name="Uchiyama I."/>
            <person name="Ito T."/>
            <person name="Fujiyama A."/>
            <person name="Inagaki F."/>
            <person name="Takami H."/>
        </authorList>
    </citation>
    <scope>NUCLEOTIDE SEQUENCE</scope>
    <source>
        <strain evidence="1">Expedition CK06-06</strain>
    </source>
</reference>
<dbReference type="Gene3D" id="3.40.50.10490">
    <property type="entry name" value="Glucose-6-phosphate isomerase like protein, domain 1"/>
    <property type="match status" value="1"/>
</dbReference>
<dbReference type="AlphaFoldDB" id="X0UNT8"/>
<dbReference type="GO" id="GO:0097367">
    <property type="term" value="F:carbohydrate derivative binding"/>
    <property type="evidence" value="ECO:0007669"/>
    <property type="project" value="InterPro"/>
</dbReference>
<proteinExistence type="predicted"/>
<sequence length="53" mass="5556">MPASCAAAAAPERKHPYCDPAVVPLQLLAYHAAVARGCNVDKPRNPAKSVTVE</sequence>
<protein>
    <recommendedName>
        <fullName evidence="2">Glutamine--fructose-6-phosphate transaminase (isomerizing)</fullName>
    </recommendedName>
</protein>